<gene>
    <name evidence="2" type="ORF">HNQ58_000708</name>
</gene>
<proteinExistence type="predicted"/>
<dbReference type="EMBL" id="JACHHX010000004">
    <property type="protein sequence ID" value="MBB5014831.1"/>
    <property type="molecule type" value="Genomic_DNA"/>
</dbReference>
<feature type="domain" description="Transposase IS204/IS1001/IS1096/IS1165 DDE" evidence="1">
    <location>
        <begin position="1"/>
        <end position="69"/>
    </location>
</feature>
<organism evidence="2 3">
    <name type="scientific">Rehaibacterium terrae</name>
    <dbReference type="NCBI Taxonomy" id="1341696"/>
    <lineage>
        <taxon>Bacteria</taxon>
        <taxon>Pseudomonadati</taxon>
        <taxon>Pseudomonadota</taxon>
        <taxon>Gammaproteobacteria</taxon>
        <taxon>Lysobacterales</taxon>
        <taxon>Lysobacteraceae</taxon>
        <taxon>Rehaibacterium</taxon>
    </lineage>
</organism>
<evidence type="ECO:0000313" key="2">
    <source>
        <dbReference type="EMBL" id="MBB5014831.1"/>
    </source>
</evidence>
<protein>
    <submittedName>
        <fullName evidence="2">Transposase</fullName>
    </submittedName>
</protein>
<accession>A0A7W7XYL9</accession>
<dbReference type="Proteomes" id="UP000519004">
    <property type="component" value="Unassembled WGS sequence"/>
</dbReference>
<reference evidence="2 3" key="1">
    <citation type="submission" date="2020-08" db="EMBL/GenBank/DDBJ databases">
        <title>Genomic Encyclopedia of Type Strains, Phase IV (KMG-IV): sequencing the most valuable type-strain genomes for metagenomic binning, comparative biology and taxonomic classification.</title>
        <authorList>
            <person name="Goeker M."/>
        </authorList>
    </citation>
    <scope>NUCLEOTIDE SEQUENCE [LARGE SCALE GENOMIC DNA]</scope>
    <source>
        <strain evidence="2 3">DSM 25897</strain>
    </source>
</reference>
<evidence type="ECO:0000259" key="1">
    <source>
        <dbReference type="Pfam" id="PF01610"/>
    </source>
</evidence>
<name>A0A7W7XYL9_9GAMM</name>
<dbReference type="InterPro" id="IPR002560">
    <property type="entry name" value="Transposase_DDE"/>
</dbReference>
<keyword evidence="3" id="KW-1185">Reference proteome</keyword>
<dbReference type="AlphaFoldDB" id="A0A7W7XYL9"/>
<sequence>MQAWLNHVSDHLPGPMLDFALLVKEKLEPIIRYCRHPITNGKAEGINSLLMAIQRSARGFRSHASFRIAALFHCGGLDLYPANTNALVKA</sequence>
<dbReference type="Pfam" id="PF01610">
    <property type="entry name" value="DDE_Tnp_ISL3"/>
    <property type="match status" value="1"/>
</dbReference>
<evidence type="ECO:0000313" key="3">
    <source>
        <dbReference type="Proteomes" id="UP000519004"/>
    </source>
</evidence>
<comment type="caution">
    <text evidence="2">The sequence shown here is derived from an EMBL/GenBank/DDBJ whole genome shotgun (WGS) entry which is preliminary data.</text>
</comment>